<protein>
    <submittedName>
        <fullName evidence="2">Uncharacterized protein</fullName>
    </submittedName>
</protein>
<proteinExistence type="predicted"/>
<evidence type="ECO:0000313" key="3">
    <source>
        <dbReference type="Proteomes" id="UP000291084"/>
    </source>
</evidence>
<dbReference type="AlphaFoldDB" id="A0A0S3S1K7"/>
<dbReference type="EMBL" id="AP015037">
    <property type="protein sequence ID" value="BAT86699.1"/>
    <property type="molecule type" value="Genomic_DNA"/>
</dbReference>
<dbReference type="Proteomes" id="UP000291084">
    <property type="component" value="Chromosome 4"/>
</dbReference>
<reference evidence="2 3" key="1">
    <citation type="journal article" date="2015" name="Sci. Rep.">
        <title>The power of single molecule real-time sequencing technology in the de novo assembly of a eukaryotic genome.</title>
        <authorList>
            <person name="Sakai H."/>
            <person name="Naito K."/>
            <person name="Ogiso-Tanaka E."/>
            <person name="Takahashi Y."/>
            <person name="Iseki K."/>
            <person name="Muto C."/>
            <person name="Satou K."/>
            <person name="Teruya K."/>
            <person name="Shiroma A."/>
            <person name="Shimoji M."/>
            <person name="Hirano T."/>
            <person name="Itoh T."/>
            <person name="Kaga A."/>
            <person name="Tomooka N."/>
        </authorList>
    </citation>
    <scope>NUCLEOTIDE SEQUENCE [LARGE SCALE GENOMIC DNA]</scope>
    <source>
        <strain evidence="3">cv. Shumari</strain>
    </source>
</reference>
<keyword evidence="1" id="KW-0812">Transmembrane</keyword>
<gene>
    <name evidence="2" type="primary">Vigan.04G437500</name>
    <name evidence="2" type="ORF">VIGAN_04437500</name>
</gene>
<name>A0A0S3S1K7_PHAAN</name>
<keyword evidence="3" id="KW-1185">Reference proteome</keyword>
<sequence length="74" mass="8602">MAFERSTAAPLNSAMTYDEESMERSKTPCKFPLSYLLFSLFLAVLVLIFVFVWLTSPMALHSQFLYDRKIMKDI</sequence>
<accession>A0A0S3S1K7</accession>
<evidence type="ECO:0000256" key="1">
    <source>
        <dbReference type="SAM" id="Phobius"/>
    </source>
</evidence>
<feature type="transmembrane region" description="Helical" evidence="1">
    <location>
        <begin position="33"/>
        <end position="54"/>
    </location>
</feature>
<keyword evidence="1" id="KW-1133">Transmembrane helix</keyword>
<evidence type="ECO:0000313" key="2">
    <source>
        <dbReference type="EMBL" id="BAT86699.1"/>
    </source>
</evidence>
<keyword evidence="1" id="KW-0472">Membrane</keyword>
<organism evidence="2 3">
    <name type="scientific">Vigna angularis var. angularis</name>
    <dbReference type="NCBI Taxonomy" id="157739"/>
    <lineage>
        <taxon>Eukaryota</taxon>
        <taxon>Viridiplantae</taxon>
        <taxon>Streptophyta</taxon>
        <taxon>Embryophyta</taxon>
        <taxon>Tracheophyta</taxon>
        <taxon>Spermatophyta</taxon>
        <taxon>Magnoliopsida</taxon>
        <taxon>eudicotyledons</taxon>
        <taxon>Gunneridae</taxon>
        <taxon>Pentapetalae</taxon>
        <taxon>rosids</taxon>
        <taxon>fabids</taxon>
        <taxon>Fabales</taxon>
        <taxon>Fabaceae</taxon>
        <taxon>Papilionoideae</taxon>
        <taxon>50 kb inversion clade</taxon>
        <taxon>NPAAA clade</taxon>
        <taxon>indigoferoid/millettioid clade</taxon>
        <taxon>Phaseoleae</taxon>
        <taxon>Vigna</taxon>
    </lineage>
</organism>